<keyword evidence="1" id="KW-0732">Signal</keyword>
<dbReference type="VEuPathDB" id="VectorBase:AQUA015177"/>
<keyword evidence="3" id="KW-1185">Reference proteome</keyword>
<sequence>MSGVWCVFLCVAAVVSVCWRKVQVEETSTRKQRWRYETVRRVSGGQLTIDIRKTAKGTWNQSKCYF</sequence>
<dbReference type="EnsemblMetazoa" id="AQUA015177-RA">
    <property type="protein sequence ID" value="AQUA015177-PA"/>
    <property type="gene ID" value="AQUA015177"/>
</dbReference>
<name>A0A182XTP2_ANOQN</name>
<evidence type="ECO:0000256" key="1">
    <source>
        <dbReference type="SAM" id="SignalP"/>
    </source>
</evidence>
<protein>
    <recommendedName>
        <fullName evidence="4">Secreted protein</fullName>
    </recommendedName>
</protein>
<proteinExistence type="predicted"/>
<reference evidence="2" key="1">
    <citation type="submission" date="2020-05" db="UniProtKB">
        <authorList>
            <consortium name="EnsemblMetazoa"/>
        </authorList>
    </citation>
    <scope>IDENTIFICATION</scope>
    <source>
        <strain evidence="2">SANGQUA</strain>
    </source>
</reference>
<dbReference type="Proteomes" id="UP000076407">
    <property type="component" value="Unassembled WGS sequence"/>
</dbReference>
<organism evidence="2 3">
    <name type="scientific">Anopheles quadriannulatus</name>
    <name type="common">Mosquito</name>
    <dbReference type="NCBI Taxonomy" id="34691"/>
    <lineage>
        <taxon>Eukaryota</taxon>
        <taxon>Metazoa</taxon>
        <taxon>Ecdysozoa</taxon>
        <taxon>Arthropoda</taxon>
        <taxon>Hexapoda</taxon>
        <taxon>Insecta</taxon>
        <taxon>Pterygota</taxon>
        <taxon>Neoptera</taxon>
        <taxon>Endopterygota</taxon>
        <taxon>Diptera</taxon>
        <taxon>Nematocera</taxon>
        <taxon>Culicoidea</taxon>
        <taxon>Culicidae</taxon>
        <taxon>Anophelinae</taxon>
        <taxon>Anopheles</taxon>
    </lineage>
</organism>
<feature type="chain" id="PRO_5008143481" description="Secreted protein" evidence="1">
    <location>
        <begin position="25"/>
        <end position="66"/>
    </location>
</feature>
<evidence type="ECO:0000313" key="3">
    <source>
        <dbReference type="Proteomes" id="UP000076407"/>
    </source>
</evidence>
<evidence type="ECO:0008006" key="4">
    <source>
        <dbReference type="Google" id="ProtNLM"/>
    </source>
</evidence>
<dbReference type="AlphaFoldDB" id="A0A182XTP2"/>
<evidence type="ECO:0000313" key="2">
    <source>
        <dbReference type="EnsemblMetazoa" id="AQUA015177-PA"/>
    </source>
</evidence>
<accession>A0A182XTP2</accession>
<feature type="signal peptide" evidence="1">
    <location>
        <begin position="1"/>
        <end position="24"/>
    </location>
</feature>